<reference evidence="2 3" key="1">
    <citation type="submission" date="2018-11" db="EMBL/GenBank/DDBJ databases">
        <title>Sequencing the genomes of 1000 actinobacteria strains.</title>
        <authorList>
            <person name="Klenk H.-P."/>
        </authorList>
    </citation>
    <scope>NUCLEOTIDE SEQUENCE [LARGE SCALE GENOMIC DNA]</scope>
    <source>
        <strain evidence="2 3">DSM 15700</strain>
    </source>
</reference>
<dbReference type="OrthoDB" id="9805272at2"/>
<evidence type="ECO:0000313" key="3">
    <source>
        <dbReference type="Proteomes" id="UP000280501"/>
    </source>
</evidence>
<name>A0A3N4YS85_9MICO</name>
<organism evidence="2 3">
    <name type="scientific">Myceligenerans xiligouense</name>
    <dbReference type="NCBI Taxonomy" id="253184"/>
    <lineage>
        <taxon>Bacteria</taxon>
        <taxon>Bacillati</taxon>
        <taxon>Actinomycetota</taxon>
        <taxon>Actinomycetes</taxon>
        <taxon>Micrococcales</taxon>
        <taxon>Promicromonosporaceae</taxon>
        <taxon>Myceligenerans</taxon>
    </lineage>
</organism>
<keyword evidence="3" id="KW-1185">Reference proteome</keyword>
<protein>
    <submittedName>
        <fullName evidence="2">Uncharacterized protein DUF993</fullName>
    </submittedName>
</protein>
<dbReference type="Gene3D" id="3.20.20.70">
    <property type="entry name" value="Aldolase class I"/>
    <property type="match status" value="1"/>
</dbReference>
<dbReference type="RefSeq" id="WP_123815907.1">
    <property type="nucleotide sequence ID" value="NZ_RKQZ01000001.1"/>
</dbReference>
<evidence type="ECO:0000256" key="1">
    <source>
        <dbReference type="SAM" id="MobiDB-lite"/>
    </source>
</evidence>
<gene>
    <name evidence="2" type="ORF">EDD34_3757</name>
</gene>
<accession>A0A3N4YS85</accession>
<dbReference type="EMBL" id="RKQZ01000001">
    <property type="protein sequence ID" value="RPF23077.1"/>
    <property type="molecule type" value="Genomic_DNA"/>
</dbReference>
<dbReference type="InterPro" id="IPR013785">
    <property type="entry name" value="Aldolase_TIM"/>
</dbReference>
<comment type="caution">
    <text evidence="2">The sequence shown here is derived from an EMBL/GenBank/DDBJ whole genome shotgun (WGS) entry which is preliminary data.</text>
</comment>
<sequence length="448" mass="47008">MSTTKITLPVFDDAGAPSGTEVLDLGTPGPWTLPDKPLTSRVAFAAAHVVPHAGAANVPGEPASVDWDSTLAYRHRIWSYGLGVADAMDTAQRGMGLDWAATRELVRRSAAEAATFRSTSVAGHPARIACGAGTDQLSPETVAGLEPGDAGLAAVVDAYREQVHVVQDAGAQVIVMASRALARVARGPEDYARVYDAVLAEADQPVVLHWLGTMFDPALEGYWGSTSVTAATDVFLDVIKAHQARIDGVKVSLLDAEHEVGLRRALAALEPVAMRAGFGVTADADGSDGRETHGRTGDRLARPRLYTGDDFNYPELITGDGQGHSDALLGIFAAIYPAASTALQAFDAAAAGEPGAARRGHEILAATEALGRKIFEAPTYYYKTGVAFLSWLNGFQPAFSLVGGLHAGRSVPHLVELFRLADGCGMLLDPELAGGRMRAFLTVNGVDA</sequence>
<evidence type="ECO:0000313" key="2">
    <source>
        <dbReference type="EMBL" id="RPF23077.1"/>
    </source>
</evidence>
<dbReference type="InterPro" id="IPR009334">
    <property type="entry name" value="DUF993"/>
</dbReference>
<feature type="region of interest" description="Disordered" evidence="1">
    <location>
        <begin position="283"/>
        <end position="302"/>
    </location>
</feature>
<feature type="compositionally biased region" description="Basic and acidic residues" evidence="1">
    <location>
        <begin position="287"/>
        <end position="301"/>
    </location>
</feature>
<dbReference type="AlphaFoldDB" id="A0A3N4YS85"/>
<dbReference type="Proteomes" id="UP000280501">
    <property type="component" value="Unassembled WGS sequence"/>
</dbReference>
<proteinExistence type="predicted"/>
<dbReference type="Pfam" id="PF06187">
    <property type="entry name" value="DUF993"/>
    <property type="match status" value="2"/>
</dbReference>